<dbReference type="Proteomes" id="UP000831692">
    <property type="component" value="Chromosome"/>
</dbReference>
<accession>A0ABN6NMX5</accession>
<dbReference type="RefSeq" id="WP_244353030.1">
    <property type="nucleotide sequence ID" value="NZ_AP025635.1"/>
</dbReference>
<dbReference type="EMBL" id="AP025635">
    <property type="protein sequence ID" value="BDG67578.1"/>
    <property type="molecule type" value="Genomic_DNA"/>
</dbReference>
<protein>
    <recommendedName>
        <fullName evidence="3">DUF4176 domain-containing protein</fullName>
    </recommendedName>
</protein>
<dbReference type="Pfam" id="PF13780">
    <property type="entry name" value="DUF4176"/>
    <property type="match status" value="1"/>
</dbReference>
<reference evidence="1 2" key="1">
    <citation type="submission" date="2022-03" db="EMBL/GenBank/DDBJ databases">
        <title>Complete genome sequence of Enterococcus innesii DB-1.</title>
        <authorList>
            <person name="Fukuda D."/>
            <person name="Nolasco-Hipolito C."/>
        </authorList>
    </citation>
    <scope>NUCLEOTIDE SEQUENCE [LARGE SCALE GENOMIC DNA]</scope>
    <source>
        <strain evidence="1 2">DB-1</strain>
    </source>
</reference>
<evidence type="ECO:0000313" key="1">
    <source>
        <dbReference type="EMBL" id="BDG67578.1"/>
    </source>
</evidence>
<sequence>MSIVEPKKYFTGVLINDSSLSFDPIEILIHFGVTLGTNFPLLRGVYKTLRKLDLQFVHKPLIGAEIVVLFDYEQQSVTIKRESEVTLTLPQFLQFLGKVDVAFAPILPLGTTVELDETMLPLGVERMFTEGVGARVTLTGRKVPLQSGFDHYLVDYYGRLWPFGEMPGGEPIIISNMMIKRVIQEGYKDEWEERFSFDVLRATQVARQQISTAFMTTEDALRFYETLEKGKD</sequence>
<keyword evidence="2" id="KW-1185">Reference proteome</keyword>
<dbReference type="GeneID" id="83457124"/>
<proteinExistence type="predicted"/>
<evidence type="ECO:0008006" key="3">
    <source>
        <dbReference type="Google" id="ProtNLM"/>
    </source>
</evidence>
<name>A0ABN6NMX5_9ENTE</name>
<gene>
    <name evidence="1" type="ORF">ENLAB_11420</name>
</gene>
<dbReference type="InterPro" id="IPR025233">
    <property type="entry name" value="DUF4176"/>
</dbReference>
<organism evidence="1 2">
    <name type="scientific">Enterococcus innesii</name>
    <dbReference type="NCBI Taxonomy" id="2839759"/>
    <lineage>
        <taxon>Bacteria</taxon>
        <taxon>Bacillati</taxon>
        <taxon>Bacillota</taxon>
        <taxon>Bacilli</taxon>
        <taxon>Lactobacillales</taxon>
        <taxon>Enterococcaceae</taxon>
        <taxon>Enterococcus</taxon>
    </lineage>
</organism>
<evidence type="ECO:0000313" key="2">
    <source>
        <dbReference type="Proteomes" id="UP000831692"/>
    </source>
</evidence>